<dbReference type="InterPro" id="IPR018108">
    <property type="entry name" value="MCP_transmembrane"/>
</dbReference>
<keyword evidence="5" id="KW-0677">Repeat</keyword>
<dbReference type="Proteomes" id="UP000256970">
    <property type="component" value="Unassembled WGS sequence"/>
</dbReference>
<keyword evidence="8" id="KW-1133">Transmembrane helix</keyword>
<dbReference type="GO" id="GO:0005315">
    <property type="term" value="F:phosphate transmembrane transporter activity"/>
    <property type="evidence" value="ECO:0007669"/>
    <property type="project" value="InterPro"/>
</dbReference>
<feature type="repeat" description="Solcar" evidence="11">
    <location>
        <begin position="169"/>
        <end position="253"/>
    </location>
</feature>
<dbReference type="STRING" id="3088.A0A383WIB5"/>
<proteinExistence type="inferred from homology"/>
<gene>
    <name evidence="13" type="ORF">BQ4739_LOCUS17323</name>
</gene>
<evidence type="ECO:0000256" key="7">
    <source>
        <dbReference type="ARBA" id="ARBA00022946"/>
    </source>
</evidence>
<keyword evidence="6" id="KW-0999">Mitochondrion inner membrane</keyword>
<dbReference type="InterPro" id="IPR023395">
    <property type="entry name" value="MCP_dom_sf"/>
</dbReference>
<evidence type="ECO:0000313" key="14">
    <source>
        <dbReference type="Proteomes" id="UP000256970"/>
    </source>
</evidence>
<keyword evidence="3 12" id="KW-0813">Transport</keyword>
<keyword evidence="4 11" id="KW-0812">Transmembrane</keyword>
<dbReference type="FunFam" id="1.50.40.10:FF:000005">
    <property type="entry name" value="Mitochondrial phosphate carrier protein 2"/>
    <property type="match status" value="1"/>
</dbReference>
<protein>
    <submittedName>
        <fullName evidence="13">Uncharacterized protein</fullName>
    </submittedName>
</protein>
<dbReference type="AlphaFoldDB" id="A0A383WIB5"/>
<reference evidence="13 14" key="1">
    <citation type="submission" date="2016-10" db="EMBL/GenBank/DDBJ databases">
        <authorList>
            <person name="Cai Z."/>
        </authorList>
    </citation>
    <scope>NUCLEOTIDE SEQUENCE [LARGE SCALE GENOMIC DNA]</scope>
</reference>
<dbReference type="Gene3D" id="1.50.40.10">
    <property type="entry name" value="Mitochondrial carrier domain"/>
    <property type="match status" value="1"/>
</dbReference>
<evidence type="ECO:0000256" key="8">
    <source>
        <dbReference type="ARBA" id="ARBA00022989"/>
    </source>
</evidence>
<sequence length="364" mass="38657">MAPFPHISGLFGAASPFGCAVRSMNAGNQRQEDAASNPSVKHAVAALMGGNNSSKVVPAAPAEGGIKMYSQEYYMTCALGGIVSCGATHTAVTPLDVVKCNIQTDPAKYKGISSGFSILLKEQGPAGLFRGWLPTLMGYSAQGAFKFGLYEYFKKTYADMAGEELVAKYQTLIFLAGSASAEFFADMALSPFEAVKVAVQTRPGFAKGLSDGMPKLIQQEGAGVLFKSLVPLWGRQIPYTMMKFGAFENVVQLLYKYAVPKPREECSKAEQLTVSFAAGYIAGVFCAVVSHPADNLVSKLNAQKGSTAGDIIKQMGWYALFTRGLGLRIIMIGTLTGLQWGIYDSFKVAAGLPTTGAKVPTPAK</sequence>
<feature type="repeat" description="Solcar" evidence="11">
    <location>
        <begin position="72"/>
        <end position="156"/>
    </location>
</feature>
<name>A0A383WIB5_TETOB</name>
<evidence type="ECO:0000256" key="3">
    <source>
        <dbReference type="ARBA" id="ARBA00022448"/>
    </source>
</evidence>
<evidence type="ECO:0000256" key="2">
    <source>
        <dbReference type="ARBA" id="ARBA00006375"/>
    </source>
</evidence>
<dbReference type="EMBL" id="FNXT01001270">
    <property type="protein sequence ID" value="SZX76962.1"/>
    <property type="molecule type" value="Genomic_DNA"/>
</dbReference>
<evidence type="ECO:0000256" key="11">
    <source>
        <dbReference type="PROSITE-ProRule" id="PRU00282"/>
    </source>
</evidence>
<evidence type="ECO:0000256" key="12">
    <source>
        <dbReference type="RuleBase" id="RU000488"/>
    </source>
</evidence>
<dbReference type="PROSITE" id="PS50920">
    <property type="entry name" value="SOLCAR"/>
    <property type="match status" value="3"/>
</dbReference>
<dbReference type="PANTHER" id="PTHR45671:SF10">
    <property type="entry name" value="SOLUTE CARRIER FAMILY 25 MEMBER 3"/>
    <property type="match status" value="1"/>
</dbReference>
<accession>A0A383WIB5</accession>
<dbReference type="SUPFAM" id="SSF103506">
    <property type="entry name" value="Mitochondrial carrier"/>
    <property type="match status" value="1"/>
</dbReference>
<evidence type="ECO:0000256" key="5">
    <source>
        <dbReference type="ARBA" id="ARBA00022737"/>
    </source>
</evidence>
<keyword evidence="10 11" id="KW-0472">Membrane</keyword>
<evidence type="ECO:0000256" key="10">
    <source>
        <dbReference type="ARBA" id="ARBA00023136"/>
    </source>
</evidence>
<comment type="similarity">
    <text evidence="2 12">Belongs to the mitochondrial carrier (TC 2.A.29) family.</text>
</comment>
<dbReference type="Pfam" id="PF00153">
    <property type="entry name" value="Mito_carr"/>
    <property type="match status" value="3"/>
</dbReference>
<dbReference type="InterPro" id="IPR044677">
    <property type="entry name" value="SLC25A3/Pic2/Mir1-like"/>
</dbReference>
<comment type="subcellular location">
    <subcellularLocation>
        <location evidence="1">Mitochondrion inner membrane</location>
        <topology evidence="1">Multi-pass membrane protein</topology>
    </subcellularLocation>
</comment>
<keyword evidence="9" id="KW-0496">Mitochondrion</keyword>
<organism evidence="13 14">
    <name type="scientific">Tetradesmus obliquus</name>
    <name type="common">Green alga</name>
    <name type="synonym">Acutodesmus obliquus</name>
    <dbReference type="NCBI Taxonomy" id="3088"/>
    <lineage>
        <taxon>Eukaryota</taxon>
        <taxon>Viridiplantae</taxon>
        <taxon>Chlorophyta</taxon>
        <taxon>core chlorophytes</taxon>
        <taxon>Chlorophyceae</taxon>
        <taxon>CS clade</taxon>
        <taxon>Sphaeropleales</taxon>
        <taxon>Scenedesmaceae</taxon>
        <taxon>Tetradesmus</taxon>
    </lineage>
</organism>
<dbReference type="PANTHER" id="PTHR45671">
    <property type="entry name" value="SOLUTE CARRIER FAMILY 25 (MITOCHONDRIAL CARRIER PHOSPHATE CARRIER), MEMBER 3, LIKE-RELATED-RELATED"/>
    <property type="match status" value="1"/>
</dbReference>
<dbReference type="GO" id="GO:0005743">
    <property type="term" value="C:mitochondrial inner membrane"/>
    <property type="evidence" value="ECO:0007669"/>
    <property type="project" value="UniProtKB-SubCell"/>
</dbReference>
<feature type="repeat" description="Solcar" evidence="11">
    <location>
        <begin position="270"/>
        <end position="349"/>
    </location>
</feature>
<evidence type="ECO:0000256" key="4">
    <source>
        <dbReference type="ARBA" id="ARBA00022692"/>
    </source>
</evidence>
<evidence type="ECO:0000256" key="6">
    <source>
        <dbReference type="ARBA" id="ARBA00022792"/>
    </source>
</evidence>
<evidence type="ECO:0000256" key="1">
    <source>
        <dbReference type="ARBA" id="ARBA00004448"/>
    </source>
</evidence>
<evidence type="ECO:0000256" key="9">
    <source>
        <dbReference type="ARBA" id="ARBA00023128"/>
    </source>
</evidence>
<evidence type="ECO:0000313" key="13">
    <source>
        <dbReference type="EMBL" id="SZX76962.1"/>
    </source>
</evidence>
<keyword evidence="14" id="KW-1185">Reference proteome</keyword>
<dbReference type="GO" id="GO:1990547">
    <property type="term" value="P:mitochondrial phosphate ion transmembrane transport"/>
    <property type="evidence" value="ECO:0007669"/>
    <property type="project" value="InterPro"/>
</dbReference>
<keyword evidence="7" id="KW-0809">Transit peptide</keyword>